<dbReference type="GO" id="GO:0043886">
    <property type="term" value="F:structural constituent of carboxysome shell"/>
    <property type="evidence" value="ECO:0007669"/>
    <property type="project" value="InterPro"/>
</dbReference>
<dbReference type="InterPro" id="IPR020990">
    <property type="entry name" value="CSOS2/2B"/>
</dbReference>
<feature type="compositionally biased region" description="Polar residues" evidence="3">
    <location>
        <begin position="415"/>
        <end position="431"/>
    </location>
</feature>
<feature type="region of interest" description="Disordered" evidence="3">
    <location>
        <begin position="1"/>
        <end position="68"/>
    </location>
</feature>
<feature type="region of interest" description="Disordered" evidence="3">
    <location>
        <begin position="631"/>
        <end position="685"/>
    </location>
</feature>
<gene>
    <name evidence="4" type="ORF">SAMN04515678_106179</name>
</gene>
<keyword evidence="5" id="KW-1185">Reference proteome</keyword>
<accession>A0A1I1Y1I1</accession>
<evidence type="ECO:0000313" key="5">
    <source>
        <dbReference type="Proteomes" id="UP000325289"/>
    </source>
</evidence>
<evidence type="ECO:0000256" key="1">
    <source>
        <dbReference type="ARBA" id="ARBA00022737"/>
    </source>
</evidence>
<feature type="region of interest" description="Disordered" evidence="3">
    <location>
        <begin position="103"/>
        <end position="147"/>
    </location>
</feature>
<dbReference type="RefSeq" id="WP_149756004.1">
    <property type="nucleotide sequence ID" value="NZ_FOMS01000006.1"/>
</dbReference>
<reference evidence="4 5" key="1">
    <citation type="submission" date="2016-10" db="EMBL/GenBank/DDBJ databases">
        <authorList>
            <person name="Varghese N."/>
            <person name="Submissions S."/>
        </authorList>
    </citation>
    <scope>NUCLEOTIDE SEQUENCE [LARGE SCALE GENOMIC DNA]</scope>
    <source>
        <strain evidence="5">YIM D21,KCTC 23444,ACCC 10710</strain>
    </source>
</reference>
<feature type="compositionally biased region" description="Basic and acidic residues" evidence="3">
    <location>
        <begin position="651"/>
        <end position="661"/>
    </location>
</feature>
<feature type="region of interest" description="Disordered" evidence="3">
    <location>
        <begin position="405"/>
        <end position="431"/>
    </location>
</feature>
<dbReference type="OrthoDB" id="543713at2"/>
<proteinExistence type="inferred from homology"/>
<name>A0A1I1Y1I1_9RHOB</name>
<protein>
    <submittedName>
        <fullName evidence="4">Carboxysome shell peptide mid-region</fullName>
    </submittedName>
</protein>
<comment type="similarity">
    <text evidence="2">Belongs to the CsoS2 family.</text>
</comment>
<dbReference type="Proteomes" id="UP000325289">
    <property type="component" value="Unassembled WGS sequence"/>
</dbReference>
<feature type="compositionally biased region" description="Low complexity" evidence="3">
    <location>
        <begin position="116"/>
        <end position="132"/>
    </location>
</feature>
<evidence type="ECO:0000256" key="2">
    <source>
        <dbReference type="ARBA" id="ARBA00024044"/>
    </source>
</evidence>
<evidence type="ECO:0000313" key="4">
    <source>
        <dbReference type="EMBL" id="SFE11620.1"/>
    </source>
</evidence>
<feature type="region of interest" description="Disordered" evidence="3">
    <location>
        <begin position="177"/>
        <end position="206"/>
    </location>
</feature>
<organism evidence="4 5">
    <name type="scientific">Roseivivax sediminis</name>
    <dbReference type="NCBI Taxonomy" id="936889"/>
    <lineage>
        <taxon>Bacteria</taxon>
        <taxon>Pseudomonadati</taxon>
        <taxon>Pseudomonadota</taxon>
        <taxon>Alphaproteobacteria</taxon>
        <taxon>Rhodobacterales</taxon>
        <taxon>Roseobacteraceae</taxon>
        <taxon>Roseivivax</taxon>
    </lineage>
</organism>
<dbReference type="EMBL" id="FOMS01000006">
    <property type="protein sequence ID" value="SFE11620.1"/>
    <property type="molecule type" value="Genomic_DNA"/>
</dbReference>
<evidence type="ECO:0000256" key="3">
    <source>
        <dbReference type="SAM" id="MobiDB-lite"/>
    </source>
</evidence>
<feature type="compositionally biased region" description="Low complexity" evidence="3">
    <location>
        <begin position="52"/>
        <end position="63"/>
    </location>
</feature>
<dbReference type="Pfam" id="PF12288">
    <property type="entry name" value="CsoS2_M"/>
    <property type="match status" value="2"/>
</dbReference>
<sequence length="685" mass="70818">MSTETKLEGLSGREASRKRRRMLSKGKAALPQASERVRTGFRDAALPVDQTSAPAPAPASQPQVAETPLSQIVPVWSGRQASMERHEALPQGKIGVKAARERIRCQSRDAERSGQAAPPASDTRTAATTAPAREMPEGGRAASVARRRALAQGKAALPRATERVRIGFRDAALPRDVSAGSAPVQPARSAAAPEMSSGRRPRQGSLQYPAKVLSVTTAVSQSTVTGLSHAAGRAVTGTEAGRDKPLTGTQYVAGEEGGYRPSLGKVGHARTPGGLTVSGTMVRSAVKITGDEDSAGARITGNADQTLADDLDGRGDSVLPVNAQFARKTQPHGHSVLGTKLGHSAHIVGSRSRETERPVEQTLSGHAVSGTAISRSVRVTGDESGAYRGLTGTQYLAPFGHQATQAPESGRANHATGTKVTASQTWGGQTVTGPQMEHNAHVTGSEHGTCQTLTGTPYYGASGAENWCDPEAAETESVLRGRCTPPAVTGDVPMHDPAVSGMHRGADRAITGSVYFVAAEAVRETDTDPVAQSITGFSVGSPQRMAHLAARAAEPQTPRRDQPAITGTFAQGEGKITGNVEFDARLRKSARGTAPARRAVTGEGAVSGAQITGSAWDDNPRVTGTEDYIAAGRNPSSSGEHARGFAGARRFKSDAPAREQTSRVTGAVGGAGSRAAVTLSGGATG</sequence>
<dbReference type="AlphaFoldDB" id="A0A1I1Y1I1"/>
<feature type="compositionally biased region" description="Basic and acidic residues" evidence="3">
    <location>
        <begin position="103"/>
        <end position="112"/>
    </location>
</feature>
<keyword evidence="1" id="KW-0677">Repeat</keyword>